<keyword evidence="1" id="KW-0805">Transcription regulation</keyword>
<dbReference type="Gene3D" id="1.20.120.530">
    <property type="entry name" value="GntR ligand-binding domain-like"/>
    <property type="match status" value="1"/>
</dbReference>
<dbReference type="PANTHER" id="PTHR43537:SF45">
    <property type="entry name" value="GNTR FAMILY REGULATORY PROTEIN"/>
    <property type="match status" value="1"/>
</dbReference>
<keyword evidence="3" id="KW-0804">Transcription</keyword>
<evidence type="ECO:0000256" key="1">
    <source>
        <dbReference type="ARBA" id="ARBA00023015"/>
    </source>
</evidence>
<dbReference type="SMART" id="SM00345">
    <property type="entry name" value="HTH_GNTR"/>
    <property type="match status" value="1"/>
</dbReference>
<evidence type="ECO:0000313" key="6">
    <source>
        <dbReference type="Proteomes" id="UP000241771"/>
    </source>
</evidence>
<dbReference type="GO" id="GO:0003677">
    <property type="term" value="F:DNA binding"/>
    <property type="evidence" value="ECO:0007669"/>
    <property type="project" value="UniProtKB-KW"/>
</dbReference>
<dbReference type="InterPro" id="IPR036388">
    <property type="entry name" value="WH-like_DNA-bd_sf"/>
</dbReference>
<dbReference type="RefSeq" id="WP_036817591.1">
    <property type="nucleotide sequence ID" value="NZ_JGVO01000085.1"/>
</dbReference>
<proteinExistence type="predicted"/>
<dbReference type="GO" id="GO:0003700">
    <property type="term" value="F:DNA-binding transcription factor activity"/>
    <property type="evidence" value="ECO:0007669"/>
    <property type="project" value="InterPro"/>
</dbReference>
<accession>A0A2T3NPE7</accession>
<dbReference type="InterPro" id="IPR036390">
    <property type="entry name" value="WH_DNA-bd_sf"/>
</dbReference>
<evidence type="ECO:0000259" key="4">
    <source>
        <dbReference type="PROSITE" id="PS50949"/>
    </source>
</evidence>
<feature type="domain" description="HTH gntR-type" evidence="4">
    <location>
        <begin position="6"/>
        <end position="73"/>
    </location>
</feature>
<dbReference type="Pfam" id="PF07729">
    <property type="entry name" value="FCD"/>
    <property type="match status" value="1"/>
</dbReference>
<dbReference type="SUPFAM" id="SSF46785">
    <property type="entry name" value="Winged helix' DNA-binding domain"/>
    <property type="match status" value="1"/>
</dbReference>
<keyword evidence="6" id="KW-1185">Reference proteome</keyword>
<dbReference type="InterPro" id="IPR011711">
    <property type="entry name" value="GntR_C"/>
</dbReference>
<dbReference type="CDD" id="cd07377">
    <property type="entry name" value="WHTH_GntR"/>
    <property type="match status" value="1"/>
</dbReference>
<dbReference type="SUPFAM" id="SSF48008">
    <property type="entry name" value="GntR ligand-binding domain-like"/>
    <property type="match status" value="1"/>
</dbReference>
<evidence type="ECO:0000313" key="5">
    <source>
        <dbReference type="EMBL" id="PSW18092.1"/>
    </source>
</evidence>
<dbReference type="Proteomes" id="UP000241771">
    <property type="component" value="Unassembled WGS sequence"/>
</dbReference>
<organism evidence="5 6">
    <name type="scientific">Photobacterium sanctipauli</name>
    <dbReference type="NCBI Taxonomy" id="1342794"/>
    <lineage>
        <taxon>Bacteria</taxon>
        <taxon>Pseudomonadati</taxon>
        <taxon>Pseudomonadota</taxon>
        <taxon>Gammaproteobacteria</taxon>
        <taxon>Vibrionales</taxon>
        <taxon>Vibrionaceae</taxon>
        <taxon>Photobacterium</taxon>
    </lineage>
</organism>
<sequence length="220" mass="24662">MKFNKQSLEEQVTDYLREKIISGEIGQGEKIIESTMAKELDLSRSTIRMALNSLSHEGLVVSKPYAGWHVISLNEDDLWELYNLRVALESQSAAMAAEKASDEDKQELQTILDDYLKLCEQSPADLQAITEADFILHNKIVEASNSKRMEKIYSQIANQLKTYLCMTHYDYDMSQSGLSHKPIVDAIINGEPEIARAEAKANITSFTDLCALLKNGKEGA</sequence>
<dbReference type="AlphaFoldDB" id="A0A2T3NPE7"/>
<dbReference type="PROSITE" id="PS50949">
    <property type="entry name" value="HTH_GNTR"/>
    <property type="match status" value="1"/>
</dbReference>
<protein>
    <submittedName>
        <fullName evidence="5">GntR family transcriptional regulator</fullName>
    </submittedName>
</protein>
<dbReference type="PANTHER" id="PTHR43537">
    <property type="entry name" value="TRANSCRIPTIONAL REGULATOR, GNTR FAMILY"/>
    <property type="match status" value="1"/>
</dbReference>
<reference evidence="5 6" key="1">
    <citation type="submission" date="2018-01" db="EMBL/GenBank/DDBJ databases">
        <title>Whole genome sequencing of Histamine producing bacteria.</title>
        <authorList>
            <person name="Butler K."/>
        </authorList>
    </citation>
    <scope>NUCLEOTIDE SEQUENCE [LARGE SCALE GENOMIC DNA]</scope>
    <source>
        <strain evidence="5 6">DSM 100436</strain>
    </source>
</reference>
<dbReference type="OrthoDB" id="9784545at2"/>
<comment type="caution">
    <text evidence="5">The sequence shown here is derived from an EMBL/GenBank/DDBJ whole genome shotgun (WGS) entry which is preliminary data.</text>
</comment>
<dbReference type="Pfam" id="PF00392">
    <property type="entry name" value="GntR"/>
    <property type="match status" value="1"/>
</dbReference>
<name>A0A2T3NPE7_9GAMM</name>
<dbReference type="InterPro" id="IPR000524">
    <property type="entry name" value="Tscrpt_reg_HTH_GntR"/>
</dbReference>
<dbReference type="EMBL" id="PYMA01000013">
    <property type="protein sequence ID" value="PSW18092.1"/>
    <property type="molecule type" value="Genomic_DNA"/>
</dbReference>
<dbReference type="InterPro" id="IPR008920">
    <property type="entry name" value="TF_FadR/GntR_C"/>
</dbReference>
<evidence type="ECO:0000256" key="3">
    <source>
        <dbReference type="ARBA" id="ARBA00023163"/>
    </source>
</evidence>
<dbReference type="Gene3D" id="1.10.10.10">
    <property type="entry name" value="Winged helix-like DNA-binding domain superfamily/Winged helix DNA-binding domain"/>
    <property type="match status" value="1"/>
</dbReference>
<evidence type="ECO:0000256" key="2">
    <source>
        <dbReference type="ARBA" id="ARBA00023125"/>
    </source>
</evidence>
<dbReference type="SMART" id="SM00895">
    <property type="entry name" value="FCD"/>
    <property type="match status" value="1"/>
</dbReference>
<keyword evidence="2" id="KW-0238">DNA-binding</keyword>
<gene>
    <name evidence="5" type="ORF">C9I98_18580</name>
</gene>